<dbReference type="PANTHER" id="PTHR43618">
    <property type="entry name" value="7-ALPHA-HYDROXYSTEROID DEHYDROGENASE"/>
    <property type="match status" value="1"/>
</dbReference>
<name>A0A934SXZ3_9BURK</name>
<keyword evidence="5" id="KW-1185">Reference proteome</keyword>
<dbReference type="Proteomes" id="UP000622890">
    <property type="component" value="Unassembled WGS sequence"/>
</dbReference>
<accession>A0A934SXZ3</accession>
<evidence type="ECO:0000256" key="3">
    <source>
        <dbReference type="ARBA" id="ARBA00023002"/>
    </source>
</evidence>
<dbReference type="RefSeq" id="WP_200595627.1">
    <property type="nucleotide sequence ID" value="NZ_JAEPBG010000011.1"/>
</dbReference>
<dbReference type="PANTHER" id="PTHR43618:SF8">
    <property type="entry name" value="7ALPHA-HYDROXYSTEROID DEHYDROGENASE"/>
    <property type="match status" value="1"/>
</dbReference>
<dbReference type="InterPro" id="IPR052178">
    <property type="entry name" value="Sec_Metab_Biosynth_SDR"/>
</dbReference>
<evidence type="ECO:0000256" key="1">
    <source>
        <dbReference type="ARBA" id="ARBA00006484"/>
    </source>
</evidence>
<comment type="caution">
    <text evidence="4">The sequence shown here is derived from an EMBL/GenBank/DDBJ whole genome shotgun (WGS) entry which is preliminary data.</text>
</comment>
<dbReference type="SUPFAM" id="SSF51735">
    <property type="entry name" value="NAD(P)-binding Rossmann-fold domains"/>
    <property type="match status" value="1"/>
</dbReference>
<reference evidence="4" key="1">
    <citation type="submission" date="2021-01" db="EMBL/GenBank/DDBJ databases">
        <title>Genome sequence of strain Noviherbaspirillum sp. DKR-6.</title>
        <authorList>
            <person name="Chaudhary D.K."/>
        </authorList>
    </citation>
    <scope>NUCLEOTIDE SEQUENCE</scope>
    <source>
        <strain evidence="4">DKR-6</strain>
    </source>
</reference>
<proteinExistence type="inferred from homology"/>
<organism evidence="4 5">
    <name type="scientific">Noviherbaspirillum pedocola</name>
    <dbReference type="NCBI Taxonomy" id="2801341"/>
    <lineage>
        <taxon>Bacteria</taxon>
        <taxon>Pseudomonadati</taxon>
        <taxon>Pseudomonadota</taxon>
        <taxon>Betaproteobacteria</taxon>
        <taxon>Burkholderiales</taxon>
        <taxon>Oxalobacteraceae</taxon>
        <taxon>Noviherbaspirillum</taxon>
    </lineage>
</organism>
<keyword evidence="2" id="KW-0521">NADP</keyword>
<dbReference type="PRINTS" id="PR00081">
    <property type="entry name" value="GDHRDH"/>
</dbReference>
<keyword evidence="3" id="KW-0560">Oxidoreductase</keyword>
<dbReference type="InterPro" id="IPR036291">
    <property type="entry name" value="NAD(P)-bd_dom_sf"/>
</dbReference>
<dbReference type="CDD" id="cd05233">
    <property type="entry name" value="SDR_c"/>
    <property type="match status" value="1"/>
</dbReference>
<protein>
    <submittedName>
        <fullName evidence="4">SDR family oxidoreductase</fullName>
    </submittedName>
</protein>
<dbReference type="Pfam" id="PF13561">
    <property type="entry name" value="adh_short_C2"/>
    <property type="match status" value="1"/>
</dbReference>
<evidence type="ECO:0000313" key="5">
    <source>
        <dbReference type="Proteomes" id="UP000622890"/>
    </source>
</evidence>
<dbReference type="GO" id="GO:0016491">
    <property type="term" value="F:oxidoreductase activity"/>
    <property type="evidence" value="ECO:0007669"/>
    <property type="project" value="UniProtKB-KW"/>
</dbReference>
<evidence type="ECO:0000313" key="4">
    <source>
        <dbReference type="EMBL" id="MBK4737390.1"/>
    </source>
</evidence>
<evidence type="ECO:0000256" key="2">
    <source>
        <dbReference type="ARBA" id="ARBA00022857"/>
    </source>
</evidence>
<dbReference type="EMBL" id="JAEPBG010000011">
    <property type="protein sequence ID" value="MBK4737390.1"/>
    <property type="molecule type" value="Genomic_DNA"/>
</dbReference>
<dbReference type="FunFam" id="3.40.50.720:FF:000084">
    <property type="entry name" value="Short-chain dehydrogenase reductase"/>
    <property type="match status" value="1"/>
</dbReference>
<sequence length="266" mass="27553">MRAQQLFDVSGAVAFITGAANGLGLAMAEVMAANGARVVMADINETRLREQAKRLAQNVAPGAQVEAVVVDVTDAARLKEAIDQAAAVHGGIDVVFANAGVSIGPGFLAPAGHIENASRPDWDRVIDINLNSVFTTLQCVVPHMKRKGSGSIIVTGSIGGLRSEPIIGYSYIAAKSAVTGIVRQAALELAPFGIRINAIAPGPFLTNINNGRLANEEVASLFASHTPMNRLADPDEIKGVALLLASKASSYMTGTVVSVDGGMIAR</sequence>
<dbReference type="Gene3D" id="3.40.50.720">
    <property type="entry name" value="NAD(P)-binding Rossmann-like Domain"/>
    <property type="match status" value="1"/>
</dbReference>
<comment type="similarity">
    <text evidence="1">Belongs to the short-chain dehydrogenases/reductases (SDR) family.</text>
</comment>
<dbReference type="InterPro" id="IPR002347">
    <property type="entry name" value="SDR_fam"/>
</dbReference>
<dbReference type="AlphaFoldDB" id="A0A934SXZ3"/>
<dbReference type="PRINTS" id="PR00080">
    <property type="entry name" value="SDRFAMILY"/>
</dbReference>
<gene>
    <name evidence="4" type="ORF">JJB74_22445</name>
</gene>